<dbReference type="EMBL" id="CP139957">
    <property type="protein sequence ID" value="WPX08970.1"/>
    <property type="molecule type" value="Genomic_DNA"/>
</dbReference>
<dbReference type="RefSeq" id="WP_052661775.1">
    <property type="nucleotide sequence ID" value="NZ_CP139957.1"/>
</dbReference>
<name>A0ABZ0U3X5_9FIRM</name>
<evidence type="ECO:0000259" key="2">
    <source>
        <dbReference type="Pfam" id="PF03787"/>
    </source>
</evidence>
<keyword evidence="4" id="KW-1185">Reference proteome</keyword>
<dbReference type="InterPro" id="IPR005537">
    <property type="entry name" value="RAMP_III_fam"/>
</dbReference>
<sequence>MLDEKREFKNSNHEFYSTIFENEEKENIIIYKIVNKEKFFGFNKLDFENKYFRKVEISNKPLQFELSKQIEINIKRASCLENLQQIKLLVPSSIPYTIAMQTRIRLKAPYHSRDEDEFYVINNPILKEKVIKLPMIRGSAIKGGLEKAALKVIEEEIQKDLNNSQYNEALDTFKKYTLKLFRIFGCGNDELREFKSFVEKMINKPLSENKDDIRRKFIEYLLNNFGGYIATEIGAKCPDINNLTENLINLFANKNNEGIKIQKGRLSCYPVFFSKIDFEVINPHSRKTRSGTNPIFFEVVPAGEENILTLIYTPFDAVFNKSKNEIKKEAIEDLNFLIVSLEKFSEMGIGAKKKYGWGRFELISGEKKIYIRKYDEEIMDNILNKDWEVIPLS</sequence>
<gene>
    <name evidence="3" type="ORF">SOJ16_000136</name>
</gene>
<feature type="domain" description="CRISPR type III-associated protein" evidence="2">
    <location>
        <begin position="109"/>
        <end position="361"/>
    </location>
</feature>
<proteinExistence type="predicted"/>
<keyword evidence="1" id="KW-0051">Antiviral defense</keyword>
<accession>A0ABZ0U3X5</accession>
<reference evidence="3 4" key="1">
    <citation type="submission" date="2023-12" db="EMBL/GenBank/DDBJ databases">
        <authorList>
            <person name="Manesh M.J.H."/>
            <person name="Bing R.G."/>
            <person name="Willard D.J."/>
            <person name="Kelly R.M."/>
        </authorList>
    </citation>
    <scope>NUCLEOTIDE SEQUENCE [LARGE SCALE GENOMIC DNA]</scope>
    <source>
        <strain evidence="3 4">DSM 8977</strain>
    </source>
</reference>
<evidence type="ECO:0000313" key="4">
    <source>
        <dbReference type="Proteomes" id="UP001322744"/>
    </source>
</evidence>
<evidence type="ECO:0000313" key="3">
    <source>
        <dbReference type="EMBL" id="WPX08970.1"/>
    </source>
</evidence>
<protein>
    <submittedName>
        <fullName evidence="3">RAMP superfamily CRISPR-associated protein</fullName>
    </submittedName>
</protein>
<evidence type="ECO:0000256" key="1">
    <source>
        <dbReference type="ARBA" id="ARBA00023118"/>
    </source>
</evidence>
<dbReference type="Proteomes" id="UP001322744">
    <property type="component" value="Chromosome"/>
</dbReference>
<organism evidence="3 4">
    <name type="scientific">Anaerocellum danielii</name>
    <dbReference type="NCBI Taxonomy" id="1387557"/>
    <lineage>
        <taxon>Bacteria</taxon>
        <taxon>Bacillati</taxon>
        <taxon>Bacillota</taxon>
        <taxon>Bacillota incertae sedis</taxon>
        <taxon>Caldicellulosiruptorales</taxon>
        <taxon>Caldicellulosiruptoraceae</taxon>
        <taxon>Anaerocellum</taxon>
    </lineage>
</organism>
<dbReference type="Pfam" id="PF03787">
    <property type="entry name" value="RAMPs"/>
    <property type="match status" value="1"/>
</dbReference>